<sequence length="292" mass="33571">MQTIVRSDEPSDESAVVKNENESFDTGELCNSILERCRRAESVQEAKEGTCSGVARFARRELDYIAEMYCSNYEIFHKSSLGGGRAKEAILLKRKLLQEMADYLSTVAEEKRTVMQIDQKIRDEIRQVKKYLRYKGSAGLLSIIGELQNDRVASCSNTDCPPSLSFPADTTSFAEQTSHALDSTMCNYSEPRTGALDLTTETVEELRKKALCIEIDCARARTEAAIEERRYWEEKRNLLALERQLVLVRHHTNCDLDSARDRLTAALRERQYWEERRRIVTLKRQCMVNHLE</sequence>
<evidence type="ECO:0000313" key="3">
    <source>
        <dbReference type="WBParaSite" id="ACAC_0001342901-mRNA-1"/>
    </source>
</evidence>
<dbReference type="AlphaFoldDB" id="A0A0K0DNU0"/>
<reference evidence="2" key="1">
    <citation type="submission" date="2012-09" db="EMBL/GenBank/DDBJ databases">
        <authorList>
            <person name="Martin A.A."/>
        </authorList>
    </citation>
    <scope>NUCLEOTIDE SEQUENCE</scope>
</reference>
<keyword evidence="2" id="KW-1185">Reference proteome</keyword>
<accession>A0A0K0DNU0</accession>
<feature type="region of interest" description="Disordered" evidence="1">
    <location>
        <begin position="1"/>
        <end position="20"/>
    </location>
</feature>
<reference evidence="3" key="2">
    <citation type="submission" date="2017-02" db="UniProtKB">
        <authorList>
            <consortium name="WormBaseParasite"/>
        </authorList>
    </citation>
    <scope>IDENTIFICATION</scope>
</reference>
<dbReference type="WBParaSite" id="ACAC_0001342901-mRNA-1">
    <property type="protein sequence ID" value="ACAC_0001342901-mRNA-1"/>
    <property type="gene ID" value="ACAC_0001342901"/>
</dbReference>
<evidence type="ECO:0000256" key="1">
    <source>
        <dbReference type="SAM" id="MobiDB-lite"/>
    </source>
</evidence>
<protein>
    <submittedName>
        <fullName evidence="3">Uncharacterized protein</fullName>
    </submittedName>
</protein>
<name>A0A0K0DNU0_ANGCA</name>
<evidence type="ECO:0000313" key="2">
    <source>
        <dbReference type="Proteomes" id="UP000035642"/>
    </source>
</evidence>
<dbReference type="Proteomes" id="UP000035642">
    <property type="component" value="Unassembled WGS sequence"/>
</dbReference>
<proteinExistence type="predicted"/>
<organism evidence="2 3">
    <name type="scientific">Angiostrongylus cantonensis</name>
    <name type="common">Rat lungworm</name>
    <dbReference type="NCBI Taxonomy" id="6313"/>
    <lineage>
        <taxon>Eukaryota</taxon>
        <taxon>Metazoa</taxon>
        <taxon>Ecdysozoa</taxon>
        <taxon>Nematoda</taxon>
        <taxon>Chromadorea</taxon>
        <taxon>Rhabditida</taxon>
        <taxon>Rhabditina</taxon>
        <taxon>Rhabditomorpha</taxon>
        <taxon>Strongyloidea</taxon>
        <taxon>Metastrongylidae</taxon>
        <taxon>Angiostrongylus</taxon>
    </lineage>
</organism>